<organism evidence="2 3">
    <name type="scientific">Paraconiothyrium brasiliense</name>
    <dbReference type="NCBI Taxonomy" id="300254"/>
    <lineage>
        <taxon>Eukaryota</taxon>
        <taxon>Fungi</taxon>
        <taxon>Dikarya</taxon>
        <taxon>Ascomycota</taxon>
        <taxon>Pezizomycotina</taxon>
        <taxon>Dothideomycetes</taxon>
        <taxon>Pleosporomycetidae</taxon>
        <taxon>Pleosporales</taxon>
        <taxon>Massarineae</taxon>
        <taxon>Didymosphaeriaceae</taxon>
        <taxon>Paraconiothyrium</taxon>
    </lineage>
</organism>
<evidence type="ECO:0000259" key="1">
    <source>
        <dbReference type="PROSITE" id="PS50879"/>
    </source>
</evidence>
<dbReference type="InterPro" id="IPR036397">
    <property type="entry name" value="RNaseH_sf"/>
</dbReference>
<name>A0ABR3QJJ0_9PLEO</name>
<dbReference type="InterPro" id="IPR012337">
    <property type="entry name" value="RNaseH-like_sf"/>
</dbReference>
<comment type="caution">
    <text evidence="2">The sequence shown here is derived from an EMBL/GenBank/DDBJ whole genome shotgun (WGS) entry which is preliminary data.</text>
</comment>
<accession>A0ABR3QJJ0</accession>
<feature type="domain" description="RNase H type-1" evidence="1">
    <location>
        <begin position="69"/>
        <end position="214"/>
    </location>
</feature>
<dbReference type="PROSITE" id="PS50879">
    <property type="entry name" value="RNASE_H_1"/>
    <property type="match status" value="1"/>
</dbReference>
<proteinExistence type="predicted"/>
<evidence type="ECO:0000313" key="3">
    <source>
        <dbReference type="Proteomes" id="UP001521785"/>
    </source>
</evidence>
<protein>
    <recommendedName>
        <fullName evidence="1">RNase H type-1 domain-containing protein</fullName>
    </recommendedName>
</protein>
<dbReference type="EMBL" id="JAKJXO020000021">
    <property type="protein sequence ID" value="KAL1592329.1"/>
    <property type="molecule type" value="Genomic_DNA"/>
</dbReference>
<dbReference type="InterPro" id="IPR002156">
    <property type="entry name" value="RNaseH_domain"/>
</dbReference>
<keyword evidence="3" id="KW-1185">Reference proteome</keyword>
<dbReference type="Proteomes" id="UP001521785">
    <property type="component" value="Unassembled WGS sequence"/>
</dbReference>
<dbReference type="Pfam" id="PF00075">
    <property type="entry name" value="RNase_H"/>
    <property type="match status" value="1"/>
</dbReference>
<dbReference type="CDD" id="cd09276">
    <property type="entry name" value="Rnase_HI_RT_non_LTR"/>
    <property type="match status" value="1"/>
</dbReference>
<reference evidence="2 3" key="1">
    <citation type="submission" date="2024-02" db="EMBL/GenBank/DDBJ databases">
        <title>De novo assembly and annotation of 12 fungi associated with fruit tree decline syndrome in Ontario, Canada.</title>
        <authorList>
            <person name="Sulman M."/>
            <person name="Ellouze W."/>
            <person name="Ilyukhin E."/>
        </authorList>
    </citation>
    <scope>NUCLEOTIDE SEQUENCE [LARGE SCALE GENOMIC DNA]</scope>
    <source>
        <strain evidence="2 3">M42-189</strain>
    </source>
</reference>
<dbReference type="Gene3D" id="3.30.420.10">
    <property type="entry name" value="Ribonuclease H-like superfamily/Ribonuclease H"/>
    <property type="match status" value="1"/>
</dbReference>
<dbReference type="SUPFAM" id="SSF53098">
    <property type="entry name" value="Ribonuclease H-like"/>
    <property type="match status" value="1"/>
</dbReference>
<sequence length="269" mass="29825">MVPNQMMASQSTLQGRQRRRAIIQRLIGRQRFRGTIVVDESGARKKDDERLRDLVEAEGTDAAFVKGIRPRWEAYFTDGSAKNDRLGACVAVLNEAKSKIWHLGMYTGKSSDAELFAIVAALGMALDDSRSSNRLRRVRIYTDAAFILLGLSNSGCRVLGPIMDNNEPLAIKLLYDRAEALYNLGVDLELFWVKGHANSYMNHIADIGAKQGAMHPPPDSQPPQGKTVAIWEAIPQSILGKGPDVVQEWRSLGNRLDGESEDEAMDEDD</sequence>
<gene>
    <name evidence="2" type="ORF">SLS60_011406</name>
</gene>
<evidence type="ECO:0000313" key="2">
    <source>
        <dbReference type="EMBL" id="KAL1592329.1"/>
    </source>
</evidence>